<dbReference type="EMBL" id="FNLO01000017">
    <property type="protein sequence ID" value="SDV51447.1"/>
    <property type="molecule type" value="Genomic_DNA"/>
</dbReference>
<dbReference type="PRINTS" id="PR01415">
    <property type="entry name" value="ANKYRIN"/>
</dbReference>
<dbReference type="PROSITE" id="PS50088">
    <property type="entry name" value="ANK_REPEAT"/>
    <property type="match status" value="3"/>
</dbReference>
<name>A0A1H2PVS8_9BURK</name>
<reference evidence="6" key="1">
    <citation type="submission" date="2016-09" db="EMBL/GenBank/DDBJ databases">
        <authorList>
            <person name="Varghese N."/>
            <person name="Submissions S."/>
        </authorList>
    </citation>
    <scope>NUCLEOTIDE SEQUENCE [LARGE SCALE GENOMIC DNA]</scope>
    <source>
        <strain evidence="6">JS23</strain>
    </source>
</reference>
<feature type="chain" id="PRO_5017478109" evidence="4">
    <location>
        <begin position="34"/>
        <end position="233"/>
    </location>
</feature>
<evidence type="ECO:0000256" key="2">
    <source>
        <dbReference type="ARBA" id="ARBA00023043"/>
    </source>
</evidence>
<dbReference type="PROSITE" id="PS50297">
    <property type="entry name" value="ANK_REP_REGION"/>
    <property type="match status" value="3"/>
</dbReference>
<keyword evidence="1" id="KW-0677">Repeat</keyword>
<dbReference type="InterPro" id="IPR036770">
    <property type="entry name" value="Ankyrin_rpt-contain_sf"/>
</dbReference>
<dbReference type="AlphaFoldDB" id="A0A1H2PVS8"/>
<dbReference type="Proteomes" id="UP000243719">
    <property type="component" value="Unassembled WGS sequence"/>
</dbReference>
<gene>
    <name evidence="5" type="ORF">SAMN05216551_11752</name>
</gene>
<evidence type="ECO:0000256" key="4">
    <source>
        <dbReference type="SAM" id="SignalP"/>
    </source>
</evidence>
<keyword evidence="2 3" id="KW-0040">ANK repeat</keyword>
<evidence type="ECO:0000256" key="3">
    <source>
        <dbReference type="PROSITE-ProRule" id="PRU00023"/>
    </source>
</evidence>
<keyword evidence="6" id="KW-1185">Reference proteome</keyword>
<feature type="repeat" description="ANK" evidence="3">
    <location>
        <begin position="101"/>
        <end position="133"/>
    </location>
</feature>
<dbReference type="SMART" id="SM00248">
    <property type="entry name" value="ANK"/>
    <property type="match status" value="5"/>
</dbReference>
<keyword evidence="4" id="KW-0732">Signal</keyword>
<dbReference type="InterPro" id="IPR002110">
    <property type="entry name" value="Ankyrin_rpt"/>
</dbReference>
<dbReference type="SUPFAM" id="SSF48403">
    <property type="entry name" value="Ankyrin repeat"/>
    <property type="match status" value="1"/>
</dbReference>
<feature type="signal peptide" evidence="4">
    <location>
        <begin position="1"/>
        <end position="33"/>
    </location>
</feature>
<proteinExistence type="predicted"/>
<dbReference type="RefSeq" id="WP_091913106.1">
    <property type="nucleotide sequence ID" value="NZ_FNLO01000017.1"/>
</dbReference>
<organism evidence="5 6">
    <name type="scientific">Chitinasiproducens palmae</name>
    <dbReference type="NCBI Taxonomy" id="1770053"/>
    <lineage>
        <taxon>Bacteria</taxon>
        <taxon>Pseudomonadati</taxon>
        <taxon>Pseudomonadota</taxon>
        <taxon>Betaproteobacteria</taxon>
        <taxon>Burkholderiales</taxon>
        <taxon>Burkholderiaceae</taxon>
        <taxon>Chitinasiproducens</taxon>
    </lineage>
</organism>
<feature type="repeat" description="ANK" evidence="3">
    <location>
        <begin position="164"/>
        <end position="196"/>
    </location>
</feature>
<dbReference type="Gene3D" id="1.25.40.20">
    <property type="entry name" value="Ankyrin repeat-containing domain"/>
    <property type="match status" value="1"/>
</dbReference>
<dbReference type="OrthoDB" id="198309at2"/>
<feature type="repeat" description="ANK" evidence="3">
    <location>
        <begin position="131"/>
        <end position="163"/>
    </location>
</feature>
<evidence type="ECO:0000313" key="5">
    <source>
        <dbReference type="EMBL" id="SDV51447.1"/>
    </source>
</evidence>
<dbReference type="Pfam" id="PF12796">
    <property type="entry name" value="Ank_2"/>
    <property type="match status" value="2"/>
</dbReference>
<accession>A0A1H2PVS8</accession>
<protein>
    <submittedName>
        <fullName evidence="5">Uncharacterized protein</fullName>
    </submittedName>
</protein>
<dbReference type="PANTHER" id="PTHR24171">
    <property type="entry name" value="ANKYRIN REPEAT DOMAIN-CONTAINING PROTEIN 39-RELATED"/>
    <property type="match status" value="1"/>
</dbReference>
<dbReference type="STRING" id="1770053.SAMN05216551_11752"/>
<evidence type="ECO:0000256" key="1">
    <source>
        <dbReference type="ARBA" id="ARBA00022737"/>
    </source>
</evidence>
<evidence type="ECO:0000313" key="6">
    <source>
        <dbReference type="Proteomes" id="UP000243719"/>
    </source>
</evidence>
<sequence length="233" mass="24615">MNLVSFQMRARAWRALGAGLALAGALSAPAAHAAPLDTMIKAMKFNDVKAVRKMLAAGVDPNATDPQGFPLIVLGAREKSDDAVRTLLDDKRTDVEKTDKAGENALMMAAIAGDEKLVRLLIERGAEVNKTGWTPLHYAASAGNDAIVATLLEASAFVDPASPNGTTPLMMAARGGHVSTMKLLLEQGAQKNMKNQLGLTAADFAVRYNEKDAATLLGASIPDTPNQRPDPTR</sequence>
<dbReference type="PANTHER" id="PTHR24171:SF8">
    <property type="entry name" value="BRCA1-ASSOCIATED RING DOMAIN PROTEIN 1"/>
    <property type="match status" value="1"/>
</dbReference>